<organism evidence="8">
    <name type="scientific">Tanacetum cinerariifolium</name>
    <name type="common">Dalmatian daisy</name>
    <name type="synonym">Chrysanthemum cinerariifolium</name>
    <dbReference type="NCBI Taxonomy" id="118510"/>
    <lineage>
        <taxon>Eukaryota</taxon>
        <taxon>Viridiplantae</taxon>
        <taxon>Streptophyta</taxon>
        <taxon>Embryophyta</taxon>
        <taxon>Tracheophyta</taxon>
        <taxon>Spermatophyta</taxon>
        <taxon>Magnoliopsida</taxon>
        <taxon>eudicotyledons</taxon>
        <taxon>Gunneridae</taxon>
        <taxon>Pentapetalae</taxon>
        <taxon>asterids</taxon>
        <taxon>campanulids</taxon>
        <taxon>Asterales</taxon>
        <taxon>Asteraceae</taxon>
        <taxon>Asteroideae</taxon>
        <taxon>Anthemideae</taxon>
        <taxon>Anthemidinae</taxon>
        <taxon>Tanacetum</taxon>
    </lineage>
</organism>
<dbReference type="InterPro" id="IPR054722">
    <property type="entry name" value="PolX-like_BBD"/>
</dbReference>
<dbReference type="InterPro" id="IPR043502">
    <property type="entry name" value="DNA/RNA_pol_sf"/>
</dbReference>
<dbReference type="EMBL" id="BKCJ010003522">
    <property type="protein sequence ID" value="GEU55594.1"/>
    <property type="molecule type" value="Genomic_DNA"/>
</dbReference>
<dbReference type="PANTHER" id="PTHR42648">
    <property type="entry name" value="TRANSPOSASE, PUTATIVE-RELATED"/>
    <property type="match status" value="1"/>
</dbReference>
<keyword evidence="2" id="KW-0479">Metal-binding</keyword>
<dbReference type="Gene3D" id="3.30.420.10">
    <property type="entry name" value="Ribonuclease H-like superfamily/Ribonuclease H"/>
    <property type="match status" value="1"/>
</dbReference>
<reference evidence="8" key="1">
    <citation type="journal article" date="2019" name="Sci. Rep.">
        <title>Draft genome of Tanacetum cinerariifolium, the natural source of mosquito coil.</title>
        <authorList>
            <person name="Yamashiro T."/>
            <person name="Shiraishi A."/>
            <person name="Satake H."/>
            <person name="Nakayama K."/>
        </authorList>
    </citation>
    <scope>NUCLEOTIDE SEQUENCE</scope>
</reference>
<dbReference type="Pfam" id="PF07727">
    <property type="entry name" value="RVT_2"/>
    <property type="match status" value="2"/>
</dbReference>
<dbReference type="InterPro" id="IPR025724">
    <property type="entry name" value="GAG-pre-integrase_dom"/>
</dbReference>
<evidence type="ECO:0000313" key="8">
    <source>
        <dbReference type="EMBL" id="GEU55594.1"/>
    </source>
</evidence>
<sequence length="2542" mass="285418">MPPKPDLVFNNAPNDVETDHSAFNVKLSPTKPDQDLSQTHRPSAPIIEDWVSDSEDEFETKTPQNVPTVLTQSKPVPINAVRPVSTAVPKLKHSKLNVNYELICVKCNGCMLYDNHDLCVPDVINDVKACPKSKAVKKNSKRKVGNQLARINTTTVVPSRNPIALETDTPKPIVTLVYSRKPRKSKIADLVSKSKVIKYVSANKKEPSKSQGSTAYNVPSSSLDECRFSKIALWYLDSGCSKHMIRDRSQLNNFVNKFLGTVKFGNDHVAKIMGYGDYQIGNVTFLRVYYVEGLGHNLFSVGQFCDSNLEVTFRQHTCYIHNLEGVDLLTISRGNNLYTLSLRDMMVSSPICLLSKASKTKSWLWHQHLSHLNFGAINHLARHGIVRGLSKLRFEKDHLCFACAMGKSKKKPHKSKSEDTNQEKLNLLHMDLYGPMRVASVNGNKQDECIDFKESFAPVARILAIRIFIANATYKNMLIFQMDVKTEFLNGELKEEVYVSQPEGFVDQDNPSHVYKIKKALYGLKQAPCAWYDMLSRFLISQHFSKGAVDPTLFTRQAGNDLLLVQIYVDDIIFASTNTAMCNEFANSMTTKFKMSMMGKMSFFLGLQISQNPRGIFINQSKYSSKIVKKYGKSCDFVDTPLVEKSKLDEDLQGKPVDATLYRDMIGILMYLTSSRPDLTYVVCLCAWCQAKPIEKHLNAVIPKPKYVRRSTRTKTEQAPKAFPGKRLKATSKVSKSGKKKLPTQRLETLLKISFSEAKQMKIVTKRSKTDYYVSHASGSDLLKSSDDKDDDEVSLSKDDDDDDKNDDGQDVNNEQTESDNDGDDFVHLKFSTHVKEERQDEEDKDEEGSDMRVYTPSHYESGVKHMMMYQSGNGYHAVPPPYTGTFMPPKPDLVINNASNDVETDHPIFNVQLSPTKPDQDLSHNNRPLAPIIKDWVSDSEDESETNTPQNIPSFVLPSEQVKYPSHSVQHVETSIPTVTTKTAIPKPTSNVVPKSKLVPINAARPFTAAVPKIKVTRPRLDKPVVTKLNSPSRQPLNCNPSPKAGNSPPRVTAVKAQMVNAAKVVHGKWEWKPKCPILDHVSRNTSASMTLKRFDYNDALGRSKGVIDSGCSRHMTGNMSYLSDFEELNGGYVAFGSNPKGGKISRKGKIRTRKLDFDDVYFVKELKFNLFSVSQMCDKKNSVLFTDTECLVLSPEFKMPDDNQVLLRVPRENNMYNVNLKNIVPSRDLTCVFAKATLDESNLWHRRLGHINFKTMNKLVTGNLVRGLPTKAFESDNTCVACKIGKQHRAFCKTKPISSVNQPLYRLHMDLFRPTFVKSLNKKSYCLVVTYDYSREFSIPRTPQQNGIAKRKNRTLIEAARIMLTDSLLPILFWAEAVNTACYVQNRVLVTKPHNKTPYALLHGRIPSTGFMKPFGCSVTILNTLDSLDKFDGKVDEGFLVGYFVSSKAFRVFNSRTRIVQETLHVNFLENKPNVASSGPTWLFDIDTLTKTRNYQPNTDGDAAFDEKELEFDEKKPESEANVSPSSTFEDFSDNSINEDNAAGTLVLTVGQIFPNNTNTFSAAGPSNVVASPTQGKSSCIDTSQLLDDLNMLELEDVTYSDDEDDVATQTMSMTRVARDQGGLSQINNDDFHTCMFACFLLQKEPKRDEGIDYEEVFATVARIEAIRLFLAYASFMGFMVYQMDVKSAFLYETIEEEVYVCQPPRFEDPDYPDKCCSVFVSFPPDSGRQILHSNPLQMIIKGVANIIERPVAKLVKFIDPHQSVFLVLILIDKSSRVRIRHISLTSPQIRSVRVGPHQVELLLKKDGIFISHDKYVAEILRKFGLTDKKSASTPIDTEKPLLKDPDGEDVDVHTYRSMIGSLMYLTSSRPDIMFAVVLSGMESLKRMLHVTNILSAGYLTTQEMVLNLSCLTHIKNWLVQIKRVNTPRCDEDRLELMELTVFLLPSVEKVRVEVSVVELQVSAVRLILLLSIKYALTVNLNIYVSCIKQFWTSVAVKKVNDVTRLQAIVDKKKVVITKALIRDALHLDDAEGIECLPNEEVFAELARMGYEKPSTKLTFYKAKQVGDLSSHSTKYTSPALTQKVFANMRRVGKGFSRVETLLFEGMIVELHVAEGADEVHDEGVLVVGVTDEGDVSAANDEVPTAVEEPSIPSPTPPTPPPQPSQDVPSTSQDKVAQALEITKLKTRVKKLERRNKASKLKRLKKVGSTQRIDTSDDTVMDDVSKQEGIIANIDADEDVVLEDAKDVAADAKDGQDADIDENEKESEPAELQEVVDVAKIITEVVTAASDTITAASTTITVANVPAATTAAASTLTAAPSRRRKGVVIRDPEDTTTTSTIIHSEAKSKDKSKGILVEEPKPLKKQAQIEQDEAYARELEAELNKNIDWDEVIDHVQRKQKQKLDEEVEELKRHLQIVPNEDDDVYTEATPLARKVPVVDYEIYNENNKPYYKIKRVDARYTCSNLEKSKKCSWSSKSQELEAVGILWCADNHTYNNTFDFDGREEISTHKTTTSRRSPARVMFGYILHEAQEHDKDQAS</sequence>
<dbReference type="SUPFAM" id="SSF56672">
    <property type="entry name" value="DNA/RNA polymerases"/>
    <property type="match status" value="1"/>
</dbReference>
<dbReference type="SUPFAM" id="SSF53098">
    <property type="entry name" value="Ribonuclease H-like"/>
    <property type="match status" value="1"/>
</dbReference>
<dbReference type="GO" id="GO:0003676">
    <property type="term" value="F:nucleic acid binding"/>
    <property type="evidence" value="ECO:0007669"/>
    <property type="project" value="InterPro"/>
</dbReference>
<dbReference type="PROSITE" id="PS50994">
    <property type="entry name" value="INTEGRASE"/>
    <property type="match status" value="1"/>
</dbReference>
<feature type="compositionally biased region" description="Polar residues" evidence="6">
    <location>
        <begin position="1030"/>
        <end position="1042"/>
    </location>
</feature>
<feature type="region of interest" description="Disordered" evidence="6">
    <location>
        <begin position="1030"/>
        <end position="1051"/>
    </location>
</feature>
<evidence type="ECO:0000256" key="5">
    <source>
        <dbReference type="SAM" id="Coils"/>
    </source>
</evidence>
<feature type="compositionally biased region" description="Polar residues" evidence="6">
    <location>
        <begin position="1523"/>
        <end position="1536"/>
    </location>
</feature>
<feature type="region of interest" description="Disordered" evidence="6">
    <location>
        <begin position="2252"/>
        <end position="2272"/>
    </location>
</feature>
<comment type="caution">
    <text evidence="8">The sequence shown here is derived from an EMBL/GenBank/DDBJ whole genome shotgun (WGS) entry which is preliminary data.</text>
</comment>
<proteinExistence type="predicted"/>
<accession>A0A6L2L5Y9</accession>
<feature type="compositionally biased region" description="Acidic residues" evidence="6">
    <location>
        <begin position="788"/>
        <end position="810"/>
    </location>
</feature>
<evidence type="ECO:0000256" key="1">
    <source>
        <dbReference type="ARBA" id="ARBA00022670"/>
    </source>
</evidence>
<evidence type="ECO:0000259" key="7">
    <source>
        <dbReference type="PROSITE" id="PS50994"/>
    </source>
</evidence>
<feature type="region of interest" description="Disordered" evidence="6">
    <location>
        <begin position="1512"/>
        <end position="1536"/>
    </location>
</feature>
<dbReference type="GO" id="GO:0004190">
    <property type="term" value="F:aspartic-type endopeptidase activity"/>
    <property type="evidence" value="ECO:0007669"/>
    <property type="project" value="UniProtKB-KW"/>
</dbReference>
<protein>
    <submittedName>
        <fullName evidence="8">Retrovirus-related Pol polyprotein from transposon TNT 1-94</fullName>
    </submittedName>
</protein>
<feature type="region of interest" description="Disordered" evidence="6">
    <location>
        <begin position="779"/>
        <end position="854"/>
    </location>
</feature>
<dbReference type="GO" id="GO:0046872">
    <property type="term" value="F:metal ion binding"/>
    <property type="evidence" value="ECO:0007669"/>
    <property type="project" value="UniProtKB-KW"/>
</dbReference>
<feature type="domain" description="Integrase catalytic" evidence="7">
    <location>
        <begin position="1316"/>
        <end position="1408"/>
    </location>
</feature>
<evidence type="ECO:0000256" key="2">
    <source>
        <dbReference type="ARBA" id="ARBA00022723"/>
    </source>
</evidence>
<evidence type="ECO:0000256" key="3">
    <source>
        <dbReference type="ARBA" id="ARBA00022750"/>
    </source>
</evidence>
<keyword evidence="1" id="KW-0645">Protease</keyword>
<keyword evidence="5" id="KW-0175">Coiled coil</keyword>
<dbReference type="GO" id="GO:0006508">
    <property type="term" value="P:proteolysis"/>
    <property type="evidence" value="ECO:0007669"/>
    <property type="project" value="UniProtKB-KW"/>
</dbReference>
<dbReference type="GO" id="GO:0015074">
    <property type="term" value="P:DNA integration"/>
    <property type="evidence" value="ECO:0007669"/>
    <property type="project" value="InterPro"/>
</dbReference>
<feature type="compositionally biased region" description="Pro residues" evidence="6">
    <location>
        <begin position="2154"/>
        <end position="2166"/>
    </location>
</feature>
<name>A0A6L2L5Y9_TANCI</name>
<feature type="region of interest" description="Disordered" evidence="6">
    <location>
        <begin position="709"/>
        <end position="741"/>
    </location>
</feature>
<feature type="region of interest" description="Disordered" evidence="6">
    <location>
        <begin position="2146"/>
        <end position="2176"/>
    </location>
</feature>
<evidence type="ECO:0000256" key="4">
    <source>
        <dbReference type="ARBA" id="ARBA00022801"/>
    </source>
</evidence>
<keyword evidence="4" id="KW-0378">Hydrolase</keyword>
<dbReference type="Pfam" id="PF25597">
    <property type="entry name" value="SH3_retrovirus"/>
    <property type="match status" value="1"/>
</dbReference>
<feature type="coiled-coil region" evidence="5">
    <location>
        <begin position="2177"/>
        <end position="2204"/>
    </location>
</feature>
<feature type="compositionally biased region" description="Basic residues" evidence="6">
    <location>
        <begin position="724"/>
        <end position="741"/>
    </location>
</feature>
<dbReference type="InterPro" id="IPR013103">
    <property type="entry name" value="RVT_2"/>
</dbReference>
<feature type="compositionally biased region" description="Acidic residues" evidence="6">
    <location>
        <begin position="840"/>
        <end position="849"/>
    </location>
</feature>
<dbReference type="InterPro" id="IPR039537">
    <property type="entry name" value="Retrotran_Ty1/copia-like"/>
</dbReference>
<dbReference type="Pfam" id="PF22936">
    <property type="entry name" value="Pol_BBD"/>
    <property type="match status" value="2"/>
</dbReference>
<dbReference type="InterPro" id="IPR036397">
    <property type="entry name" value="RNaseH_sf"/>
</dbReference>
<dbReference type="InterPro" id="IPR001584">
    <property type="entry name" value="Integrase_cat-core"/>
</dbReference>
<dbReference type="InterPro" id="IPR057670">
    <property type="entry name" value="SH3_retrovirus"/>
</dbReference>
<gene>
    <name evidence="8" type="ORF">Tci_027572</name>
</gene>
<dbReference type="PANTHER" id="PTHR42648:SF32">
    <property type="entry name" value="RIBONUCLEASE H-LIKE DOMAIN, GAG-PRE-INTEGRASE DOMAIN PROTEIN-RELATED"/>
    <property type="match status" value="1"/>
</dbReference>
<keyword evidence="3" id="KW-0064">Aspartyl protease</keyword>
<dbReference type="InterPro" id="IPR012337">
    <property type="entry name" value="RNaseH-like_sf"/>
</dbReference>
<dbReference type="Pfam" id="PF13976">
    <property type="entry name" value="gag_pre-integrs"/>
    <property type="match status" value="2"/>
</dbReference>
<feature type="compositionally biased region" description="Acidic residues" evidence="6">
    <location>
        <begin position="2259"/>
        <end position="2272"/>
    </location>
</feature>
<evidence type="ECO:0000256" key="6">
    <source>
        <dbReference type="SAM" id="MobiDB-lite"/>
    </source>
</evidence>